<name>A0A1V1PFK6_9BACT</name>
<dbReference type="UniPathway" id="UPA00050">
    <property type="reaction ID" value="UER00063"/>
</dbReference>
<dbReference type="NCBIfam" id="NF004976">
    <property type="entry name" value="PRK06349.1"/>
    <property type="match status" value="1"/>
</dbReference>
<dbReference type="UniPathway" id="UPA00051">
    <property type="reaction ID" value="UER00465"/>
</dbReference>
<dbReference type="SUPFAM" id="SSF55347">
    <property type="entry name" value="Glyceraldehyde-3-phosphate dehydrogenase-like, C-terminal domain"/>
    <property type="match status" value="1"/>
</dbReference>
<evidence type="ECO:0000256" key="9">
    <source>
        <dbReference type="ARBA" id="ARBA00023002"/>
    </source>
</evidence>
<dbReference type="Gene3D" id="3.30.70.260">
    <property type="match status" value="1"/>
</dbReference>
<dbReference type="Gene3D" id="3.30.360.10">
    <property type="entry name" value="Dihydrodipicolinate Reductase, domain 2"/>
    <property type="match status" value="1"/>
</dbReference>
<dbReference type="Pfam" id="PF00742">
    <property type="entry name" value="Homoserine_dh"/>
    <property type="match status" value="1"/>
</dbReference>
<dbReference type="FunFam" id="3.30.70.260:FF:000030">
    <property type="entry name" value="Homoserine dehydrogenase"/>
    <property type="match status" value="1"/>
</dbReference>
<evidence type="ECO:0000259" key="15">
    <source>
        <dbReference type="PROSITE" id="PS51671"/>
    </source>
</evidence>
<dbReference type="Pfam" id="PF01842">
    <property type="entry name" value="ACT"/>
    <property type="match status" value="1"/>
</dbReference>
<dbReference type="InterPro" id="IPR036291">
    <property type="entry name" value="NAD(P)-bd_dom_sf"/>
</dbReference>
<dbReference type="Pfam" id="PF03447">
    <property type="entry name" value="NAD_binding_3"/>
    <property type="match status" value="1"/>
</dbReference>
<dbReference type="GO" id="GO:0009088">
    <property type="term" value="P:threonine biosynthetic process"/>
    <property type="evidence" value="ECO:0007669"/>
    <property type="project" value="UniProtKB-UniPathway"/>
</dbReference>
<comment type="pathway">
    <text evidence="1 13">Amino-acid biosynthesis; L-threonine biosynthesis; L-threonine from L-aspartate: step 3/5.</text>
</comment>
<evidence type="ECO:0000256" key="14">
    <source>
        <dbReference type="RuleBase" id="RU004171"/>
    </source>
</evidence>
<dbReference type="PIRSF" id="PIRSF000098">
    <property type="entry name" value="Homoser_dehydrog"/>
    <property type="match status" value="1"/>
</dbReference>
<dbReference type="InterPro" id="IPR016204">
    <property type="entry name" value="HDH"/>
</dbReference>
<accession>A0A1V1PFK6</accession>
<dbReference type="SUPFAM" id="SSF51735">
    <property type="entry name" value="NAD(P)-binding Rossmann-fold domains"/>
    <property type="match status" value="1"/>
</dbReference>
<evidence type="ECO:0000313" key="16">
    <source>
        <dbReference type="EMBL" id="ETR73580.1"/>
    </source>
</evidence>
<evidence type="ECO:0000256" key="5">
    <source>
        <dbReference type="ARBA" id="ARBA00013376"/>
    </source>
</evidence>
<comment type="caution">
    <text evidence="16">The sequence shown here is derived from an EMBL/GenBank/DDBJ whole genome shotgun (WGS) entry which is preliminary data.</text>
</comment>
<evidence type="ECO:0000256" key="4">
    <source>
        <dbReference type="ARBA" id="ARBA00013213"/>
    </source>
</evidence>
<feature type="domain" description="ACT" evidence="15">
    <location>
        <begin position="357"/>
        <end position="435"/>
    </location>
</feature>
<comment type="similarity">
    <text evidence="3 14">Belongs to the homoserine dehydrogenase family.</text>
</comment>
<feature type="binding site" evidence="12">
    <location>
        <position position="105"/>
    </location>
    <ligand>
        <name>NADPH</name>
        <dbReference type="ChEBI" id="CHEBI:57783"/>
    </ligand>
</feature>
<evidence type="ECO:0000256" key="10">
    <source>
        <dbReference type="ARBA" id="ARBA00023167"/>
    </source>
</evidence>
<dbReference type="PROSITE" id="PS51671">
    <property type="entry name" value="ACT"/>
    <property type="match status" value="1"/>
</dbReference>
<keyword evidence="9 13" id="KW-0560">Oxidoreductase</keyword>
<dbReference type="FunFam" id="3.30.360.10:FF:000005">
    <property type="entry name" value="Homoserine dehydrogenase"/>
    <property type="match status" value="1"/>
</dbReference>
<evidence type="ECO:0000256" key="6">
    <source>
        <dbReference type="ARBA" id="ARBA00022605"/>
    </source>
</evidence>
<dbReference type="InterPro" id="IPR002912">
    <property type="entry name" value="ACT_dom"/>
</dbReference>
<dbReference type="InterPro" id="IPR045865">
    <property type="entry name" value="ACT-like_dom_sf"/>
</dbReference>
<evidence type="ECO:0000256" key="8">
    <source>
        <dbReference type="ARBA" id="ARBA00022857"/>
    </source>
</evidence>
<dbReference type="SUPFAM" id="SSF55021">
    <property type="entry name" value="ACT-like"/>
    <property type="match status" value="1"/>
</dbReference>
<gene>
    <name evidence="16" type="ORF">OMM_00836</name>
</gene>
<dbReference type="EC" id="1.1.1.3" evidence="4 13"/>
<evidence type="ECO:0000256" key="11">
    <source>
        <dbReference type="PIRSR" id="PIRSR000098-1"/>
    </source>
</evidence>
<keyword evidence="8 12" id="KW-0521">NADP</keyword>
<dbReference type="CDD" id="cd04881">
    <property type="entry name" value="ACT_HSDH-Hom"/>
    <property type="match status" value="1"/>
</dbReference>
<feature type="binding site" evidence="12">
    <location>
        <position position="190"/>
    </location>
    <ligand>
        <name>L-homoserine</name>
        <dbReference type="ChEBI" id="CHEBI:57476"/>
    </ligand>
</feature>
<feature type="binding site" evidence="12">
    <location>
        <begin position="9"/>
        <end position="16"/>
    </location>
    <ligand>
        <name>NADP(+)</name>
        <dbReference type="ChEBI" id="CHEBI:58349"/>
    </ligand>
</feature>
<comment type="pathway">
    <text evidence="2 13">Amino-acid biosynthesis; L-methionine biosynthesis via de novo pathway; L-homoserine from L-aspartate: step 3/3.</text>
</comment>
<dbReference type="PANTHER" id="PTHR43331">
    <property type="entry name" value="HOMOSERINE DEHYDROGENASE"/>
    <property type="match status" value="1"/>
</dbReference>
<dbReference type="Gene3D" id="3.40.50.720">
    <property type="entry name" value="NAD(P)-binding Rossmann-like Domain"/>
    <property type="match status" value="1"/>
</dbReference>
<dbReference type="EMBL" id="ATBP01000050">
    <property type="protein sequence ID" value="ETR73580.1"/>
    <property type="molecule type" value="Genomic_DNA"/>
</dbReference>
<dbReference type="InterPro" id="IPR001342">
    <property type="entry name" value="HDH_cat"/>
</dbReference>
<comment type="catalytic activity">
    <reaction evidence="13">
        <text>L-homoserine + NADP(+) = L-aspartate 4-semialdehyde + NADPH + H(+)</text>
        <dbReference type="Rhea" id="RHEA:15761"/>
        <dbReference type="ChEBI" id="CHEBI:15378"/>
        <dbReference type="ChEBI" id="CHEBI:57476"/>
        <dbReference type="ChEBI" id="CHEBI:57783"/>
        <dbReference type="ChEBI" id="CHEBI:58349"/>
        <dbReference type="ChEBI" id="CHEBI:537519"/>
        <dbReference type="EC" id="1.1.1.3"/>
    </reaction>
</comment>
<evidence type="ECO:0000256" key="13">
    <source>
        <dbReference type="RuleBase" id="RU000579"/>
    </source>
</evidence>
<dbReference type="GO" id="GO:0009086">
    <property type="term" value="P:methionine biosynthetic process"/>
    <property type="evidence" value="ECO:0007669"/>
    <property type="project" value="UniProtKB-KW"/>
</dbReference>
<evidence type="ECO:0000256" key="1">
    <source>
        <dbReference type="ARBA" id="ARBA00005056"/>
    </source>
</evidence>
<evidence type="ECO:0000313" key="17">
    <source>
        <dbReference type="Proteomes" id="UP000189670"/>
    </source>
</evidence>
<keyword evidence="6 13" id="KW-0028">Amino-acid biosynthesis</keyword>
<dbReference type="InterPro" id="IPR005106">
    <property type="entry name" value="Asp/hSer_DH_NAD-bd"/>
</dbReference>
<dbReference type="Proteomes" id="UP000189670">
    <property type="component" value="Unassembled WGS sequence"/>
</dbReference>
<dbReference type="PROSITE" id="PS01042">
    <property type="entry name" value="HOMOSER_DHGENASE"/>
    <property type="match status" value="1"/>
</dbReference>
<dbReference type="GO" id="GO:0004412">
    <property type="term" value="F:homoserine dehydrogenase activity"/>
    <property type="evidence" value="ECO:0007669"/>
    <property type="project" value="UniProtKB-EC"/>
</dbReference>
<evidence type="ECO:0000256" key="7">
    <source>
        <dbReference type="ARBA" id="ARBA00022697"/>
    </source>
</evidence>
<dbReference type="GO" id="GO:0050661">
    <property type="term" value="F:NADP binding"/>
    <property type="evidence" value="ECO:0007669"/>
    <property type="project" value="InterPro"/>
</dbReference>
<organism evidence="16 17">
    <name type="scientific">Candidatus Magnetoglobus multicellularis str. Araruama</name>
    <dbReference type="NCBI Taxonomy" id="890399"/>
    <lineage>
        <taxon>Bacteria</taxon>
        <taxon>Pseudomonadati</taxon>
        <taxon>Thermodesulfobacteriota</taxon>
        <taxon>Desulfobacteria</taxon>
        <taxon>Desulfobacterales</taxon>
        <taxon>Desulfobacteraceae</taxon>
        <taxon>Candidatus Magnetoglobus</taxon>
    </lineage>
</organism>
<proteinExistence type="inferred from homology"/>
<evidence type="ECO:0000256" key="2">
    <source>
        <dbReference type="ARBA" id="ARBA00005062"/>
    </source>
</evidence>
<feature type="active site" description="Proton donor" evidence="11">
    <location>
        <position position="205"/>
    </location>
</feature>
<reference evidence="17" key="1">
    <citation type="submission" date="2012-11" db="EMBL/GenBank/DDBJ databases">
        <authorList>
            <person name="Lucero-Rivera Y.E."/>
            <person name="Tovar-Ramirez D."/>
        </authorList>
    </citation>
    <scope>NUCLEOTIDE SEQUENCE [LARGE SCALE GENOMIC DNA]</scope>
    <source>
        <strain evidence="17">Araruama</strain>
    </source>
</reference>
<dbReference type="AlphaFoldDB" id="A0A1V1PFK6"/>
<keyword evidence="7 13" id="KW-0791">Threonine biosynthesis</keyword>
<dbReference type="InterPro" id="IPR019811">
    <property type="entry name" value="HDH_CS"/>
</dbReference>
<evidence type="ECO:0000256" key="3">
    <source>
        <dbReference type="ARBA" id="ARBA00006753"/>
    </source>
</evidence>
<dbReference type="PANTHER" id="PTHR43331:SF1">
    <property type="entry name" value="HOMOSERINE DEHYDROGENASE"/>
    <property type="match status" value="1"/>
</dbReference>
<evidence type="ECO:0000256" key="12">
    <source>
        <dbReference type="PIRSR" id="PIRSR000098-2"/>
    </source>
</evidence>
<protein>
    <recommendedName>
        <fullName evidence="5 13">Homoserine dehydrogenase</fullName>
        <ecNumber evidence="4 13">1.1.1.3</ecNumber>
    </recommendedName>
</protein>
<sequence length="435" mass="47333">MNHINIGILGFGTVGTGVVRLLNMNESLLTERLGVKLCVRGIADIDTQTDRGITLPDNLLTTDAYKVINDPEIDIIVETIGGETVAKEFILAAMSQGKHVVTANKALLAKQGNAVIKKAQESSVDFAFEASVGGCMPIIKTLRESLSGNKILGLNGILNGTCNYILSKISNEGISYEAALAQAQQKGYAEADPALDINGDDTAHKLSIITALAYGMHIQMDDIFTEGITRITPMDIQFAHQFGYCIKLLAIAKMNDQQNAVEARVHPTMIPYSNMLSNVNDSYNAISIVGDAIGEMVLYGHGAGMMPTASAVVSDIVDIARNSQTSSKNRIPILAYQSQHIQQMAILPIEEISCRFYFRFTAVDSPGVLSRIAGILGDHDISIDCVHQKGRKSKQAVPIVMLTHQAKEFDVRKALSQIQSLDVVWERPMFIRIED</sequence>
<keyword evidence="10 13" id="KW-0486">Methionine biosynthesis</keyword>